<dbReference type="InterPro" id="IPR029044">
    <property type="entry name" value="Nucleotide-diphossugar_trans"/>
</dbReference>
<keyword evidence="3" id="KW-0328">Glycosyltransferase</keyword>
<dbReference type="EC" id="2.4.-.-" evidence="3"/>
<evidence type="ECO:0000313" key="4">
    <source>
        <dbReference type="Proteomes" id="UP001219584"/>
    </source>
</evidence>
<dbReference type="GO" id="GO:0016757">
    <property type="term" value="F:glycosyltransferase activity"/>
    <property type="evidence" value="ECO:0007669"/>
    <property type="project" value="UniProtKB-KW"/>
</dbReference>
<name>A0ABY8I3L0_9BURK</name>
<protein>
    <submittedName>
        <fullName evidence="3">Glycosyltransferase family 2 protein</fullName>
        <ecNumber evidence="3">2.4.-.-</ecNumber>
    </submittedName>
</protein>
<sequence>MNKILSICIPTFNRSEYLRECLETVSIAIKNFEEKIEIIISDNASSDDTEEVVTKFKKDFPDVIYSKNTENIGAERNFRLVASMSNCKYIWILGDDDRITPDAIGEILKKISSGNDLIIFNYSIWDKSFSKCIKQRTLSLIDAEYKDKNLLMSDVGLNVGYISSVVVRKDIFFILPEDEYEKYVPYGFPFVYAVYAGLSNECNAAYISAPLILNRAGNSGNYDWYKYFVIGSSLIFDSLIARGYEKSAGDKAKKKVITQYVISDILVKKRDRKETGGLLMLMFPFYKKYVLYWFVLVPILFFPSKIVWTAWWGLKNIREIRRKISSVLMKEKVL</sequence>
<evidence type="ECO:0000313" key="3">
    <source>
        <dbReference type="EMBL" id="WFR79435.1"/>
    </source>
</evidence>
<proteinExistence type="predicted"/>
<dbReference type="PANTHER" id="PTHR22916">
    <property type="entry name" value="GLYCOSYLTRANSFERASE"/>
    <property type="match status" value="1"/>
</dbReference>
<keyword evidence="1" id="KW-0812">Transmembrane</keyword>
<evidence type="ECO:0000259" key="2">
    <source>
        <dbReference type="Pfam" id="PF00535"/>
    </source>
</evidence>
<dbReference type="Pfam" id="PF00535">
    <property type="entry name" value="Glycos_transf_2"/>
    <property type="match status" value="1"/>
</dbReference>
<dbReference type="EMBL" id="CP121464">
    <property type="protein sequence ID" value="WFR79435.1"/>
    <property type="molecule type" value="Genomic_DNA"/>
</dbReference>
<dbReference type="InterPro" id="IPR001173">
    <property type="entry name" value="Glyco_trans_2-like"/>
</dbReference>
<evidence type="ECO:0000256" key="1">
    <source>
        <dbReference type="SAM" id="Phobius"/>
    </source>
</evidence>
<dbReference type="CDD" id="cd00761">
    <property type="entry name" value="Glyco_tranf_GTA_type"/>
    <property type="match status" value="1"/>
</dbReference>
<organism evidence="3 4">
    <name type="scientific">Janthinobacterium rivuli</name>
    <dbReference type="NCBI Taxonomy" id="2751478"/>
    <lineage>
        <taxon>Bacteria</taxon>
        <taxon>Pseudomonadati</taxon>
        <taxon>Pseudomonadota</taxon>
        <taxon>Betaproteobacteria</taxon>
        <taxon>Burkholderiales</taxon>
        <taxon>Oxalobacteraceae</taxon>
        <taxon>Janthinobacterium</taxon>
    </lineage>
</organism>
<keyword evidence="4" id="KW-1185">Reference proteome</keyword>
<keyword evidence="1" id="KW-1133">Transmembrane helix</keyword>
<dbReference type="Proteomes" id="UP001219584">
    <property type="component" value="Chromosome"/>
</dbReference>
<keyword evidence="3" id="KW-0808">Transferase</keyword>
<feature type="domain" description="Glycosyltransferase 2-like" evidence="2">
    <location>
        <begin position="6"/>
        <end position="142"/>
    </location>
</feature>
<reference evidence="3 4" key="1">
    <citation type="submission" date="2023-04" db="EMBL/GenBank/DDBJ databases">
        <title>Nanopore sequencing of Janthinobacterium from water.</title>
        <authorList>
            <person name="Ciuchcinski K."/>
            <person name="Rokowska A."/>
            <person name="Dziewit L."/>
        </authorList>
    </citation>
    <scope>NUCLEOTIDE SEQUENCE [LARGE SCALE GENOMIC DNA]</scope>
    <source>
        <strain evidence="3 4">DEMB2</strain>
    </source>
</reference>
<dbReference type="Gene3D" id="3.90.550.10">
    <property type="entry name" value="Spore Coat Polysaccharide Biosynthesis Protein SpsA, Chain A"/>
    <property type="match status" value="1"/>
</dbReference>
<dbReference type="SUPFAM" id="SSF53448">
    <property type="entry name" value="Nucleotide-diphospho-sugar transferases"/>
    <property type="match status" value="1"/>
</dbReference>
<accession>A0ABY8I3L0</accession>
<keyword evidence="1" id="KW-0472">Membrane</keyword>
<dbReference type="RefSeq" id="WP_278317191.1">
    <property type="nucleotide sequence ID" value="NZ_CP121464.1"/>
</dbReference>
<feature type="transmembrane region" description="Helical" evidence="1">
    <location>
        <begin position="290"/>
        <end position="314"/>
    </location>
</feature>
<gene>
    <name evidence="3" type="ORF">P9875_27750</name>
</gene>